<dbReference type="Gene3D" id="3.30.70.2520">
    <property type="match status" value="1"/>
</dbReference>
<dbReference type="Pfam" id="PF04030">
    <property type="entry name" value="ALO"/>
    <property type="match status" value="1"/>
</dbReference>
<accession>A0A1L9B9V2</accession>
<keyword evidence="2" id="KW-0812">Transmembrane</keyword>
<keyword evidence="1" id="KW-0560">Oxidoreductase</keyword>
<comment type="caution">
    <text evidence="4">The sequence shown here is derived from an EMBL/GenBank/DDBJ whole genome shotgun (WGS) entry which is preliminary data.</text>
</comment>
<evidence type="ECO:0000256" key="2">
    <source>
        <dbReference type="SAM" id="Phobius"/>
    </source>
</evidence>
<dbReference type="GO" id="GO:0016020">
    <property type="term" value="C:membrane"/>
    <property type="evidence" value="ECO:0007669"/>
    <property type="project" value="InterPro"/>
</dbReference>
<gene>
    <name evidence="4" type="ORF">BON30_22455</name>
</gene>
<evidence type="ECO:0000256" key="1">
    <source>
        <dbReference type="ARBA" id="ARBA00023002"/>
    </source>
</evidence>
<dbReference type="GO" id="GO:0071949">
    <property type="term" value="F:FAD binding"/>
    <property type="evidence" value="ECO:0007669"/>
    <property type="project" value="InterPro"/>
</dbReference>
<reference evidence="4 5" key="2">
    <citation type="submission" date="2016-12" db="EMBL/GenBank/DDBJ databases">
        <title>Draft Genome Sequence of Cystobacter ferrugineus Strain Cbfe23.</title>
        <authorList>
            <person name="Akbar S."/>
            <person name="Dowd S.E."/>
            <person name="Stevens D.C."/>
        </authorList>
    </citation>
    <scope>NUCLEOTIDE SEQUENCE [LARGE SCALE GENOMIC DNA]</scope>
    <source>
        <strain evidence="4 5">Cbfe23</strain>
    </source>
</reference>
<organism evidence="4 5">
    <name type="scientific">Cystobacter ferrugineus</name>
    <dbReference type="NCBI Taxonomy" id="83449"/>
    <lineage>
        <taxon>Bacteria</taxon>
        <taxon>Pseudomonadati</taxon>
        <taxon>Myxococcota</taxon>
        <taxon>Myxococcia</taxon>
        <taxon>Myxococcales</taxon>
        <taxon>Cystobacterineae</taxon>
        <taxon>Archangiaceae</taxon>
        <taxon>Cystobacter</taxon>
    </lineage>
</organism>
<evidence type="ECO:0000313" key="5">
    <source>
        <dbReference type="Proteomes" id="UP000182229"/>
    </source>
</evidence>
<dbReference type="Gene3D" id="3.30.465.10">
    <property type="match status" value="1"/>
</dbReference>
<dbReference type="InterPro" id="IPR036318">
    <property type="entry name" value="FAD-bd_PCMH-like_sf"/>
</dbReference>
<name>A0A1L9B9V2_9BACT</name>
<dbReference type="Pfam" id="PF01565">
    <property type="entry name" value="FAD_binding_4"/>
    <property type="match status" value="1"/>
</dbReference>
<dbReference type="InterPro" id="IPR016169">
    <property type="entry name" value="FAD-bd_PCMH_sub2"/>
</dbReference>
<dbReference type="Proteomes" id="UP000182229">
    <property type="component" value="Unassembled WGS sequence"/>
</dbReference>
<dbReference type="InterPro" id="IPR010031">
    <property type="entry name" value="FAD_lactone_oxidase-like"/>
</dbReference>
<dbReference type="InterPro" id="IPR006094">
    <property type="entry name" value="Oxid_FAD_bind_N"/>
</dbReference>
<keyword evidence="5" id="KW-1185">Reference proteome</keyword>
<dbReference type="InterPro" id="IPR007173">
    <property type="entry name" value="ALO_C"/>
</dbReference>
<feature type="transmembrane region" description="Helical" evidence="2">
    <location>
        <begin position="102"/>
        <end position="121"/>
    </location>
</feature>
<evidence type="ECO:0000313" key="4">
    <source>
        <dbReference type="EMBL" id="OJH38973.1"/>
    </source>
</evidence>
<dbReference type="GO" id="GO:0003885">
    <property type="term" value="F:D-arabinono-1,4-lactone oxidase activity"/>
    <property type="evidence" value="ECO:0007669"/>
    <property type="project" value="InterPro"/>
</dbReference>
<reference evidence="5" key="1">
    <citation type="submission" date="2016-11" db="EMBL/GenBank/DDBJ databases">
        <authorList>
            <person name="Shukria A."/>
            <person name="Stevens D.C."/>
        </authorList>
    </citation>
    <scope>NUCLEOTIDE SEQUENCE [LARGE SCALE GENOMIC DNA]</scope>
    <source>
        <strain evidence="5">Cbfe23</strain>
    </source>
</reference>
<dbReference type="PANTHER" id="PTHR43762:SF1">
    <property type="entry name" value="D-ARABINONO-1,4-LACTONE OXIDASE"/>
    <property type="match status" value="1"/>
</dbReference>
<keyword evidence="2" id="KW-0472">Membrane</keyword>
<dbReference type="Gene3D" id="1.10.45.10">
    <property type="entry name" value="Vanillyl-alcohol Oxidase, Chain A, domain 4"/>
    <property type="match status" value="1"/>
</dbReference>
<dbReference type="SUPFAM" id="SSF56176">
    <property type="entry name" value="FAD-binding/transporter-associated domain-like"/>
    <property type="match status" value="1"/>
</dbReference>
<dbReference type="EMBL" id="MPIN01000005">
    <property type="protein sequence ID" value="OJH38973.1"/>
    <property type="molecule type" value="Genomic_DNA"/>
</dbReference>
<dbReference type="InterPro" id="IPR016166">
    <property type="entry name" value="FAD-bd_PCMH"/>
</dbReference>
<feature type="transmembrane region" description="Helical" evidence="2">
    <location>
        <begin position="65"/>
        <end position="82"/>
    </location>
</feature>
<sequence length="713" mass="81840">MTAVALILATLFLAHAKLFGGGFSTCQGSACTWAMHLIVAPIIGYLLFVAVYAFFWTHPRTARRFWLYLGFANTVAVMLFIFDSVLLVESFQRASSPGSEKILYVVAMSLLLILAGLGLWVRLRVNDFLNPPLDPRFEHPRTEGELILLVKKARAYGVQVRVRGSAHCVDEGIYTDDSGPHINVQLDRYNQILGWEESSDTEGPLLRVTVQAGCHLGVDPNNPLSNRKNSLLWQLDKYGWALPDLGGISHQTVGGFISTGSMGGTLKHNLGEAIMGIRIIDGTGRARDLAPNPGDSKDEEHNPFYAAGVSMGLLGIISTVTLTCRPRYDIEGTQVTSSASQLFKPGQAGSSGKGLQELFNEDHYTRMLWWPQQGVNKVEHWKANRISEPEQRLFKRMARSCSKWRTRRFERRPFVSTPLLLQWLIVHPFLSFLAKSDPLPFNQDTRDLVRNVLGIFVKEGKKGEKTFQDSWHRGLPMDDQISDKHMPTAFTELFIHISHIDRLMEILDSFFNPESKYNKGKLDEREWVEGMGRTGSYAIEIYPGHESRFWMSPCYKQNCVRVDVFWFRTPKDSMHRDRFFKQFWELLRSEKIDFRPHWGKHLPEANSPTGADYLCSQYPKWGAFLEVRRSMDPDGLFLSRYWKEHLDIRDPSLDYRPAKPLVDQRNPERNHMARRRHVRKPFAVWLLNLYFRLRDRLRHQPRLPNGIPVEQAG</sequence>
<feature type="transmembrane region" description="Helical" evidence="2">
    <location>
        <begin position="32"/>
        <end position="53"/>
    </location>
</feature>
<feature type="domain" description="FAD-binding PCMH-type" evidence="3">
    <location>
        <begin position="129"/>
        <end position="327"/>
    </location>
</feature>
<evidence type="ECO:0000259" key="3">
    <source>
        <dbReference type="PROSITE" id="PS51387"/>
    </source>
</evidence>
<dbReference type="PROSITE" id="PS51387">
    <property type="entry name" value="FAD_PCMH"/>
    <property type="match status" value="1"/>
</dbReference>
<dbReference type="PANTHER" id="PTHR43762">
    <property type="entry name" value="L-GULONOLACTONE OXIDASE"/>
    <property type="match status" value="1"/>
</dbReference>
<dbReference type="STRING" id="83449.BON30_22455"/>
<dbReference type="AlphaFoldDB" id="A0A1L9B9V2"/>
<dbReference type="InterPro" id="IPR016171">
    <property type="entry name" value="Vanillyl_alc_oxidase_C-sub2"/>
</dbReference>
<keyword evidence="2" id="KW-1133">Transmembrane helix</keyword>
<protein>
    <recommendedName>
        <fullName evidence="3">FAD-binding PCMH-type domain-containing protein</fullName>
    </recommendedName>
</protein>
<proteinExistence type="predicted"/>